<dbReference type="Proteomes" id="UP000094165">
    <property type="component" value="Unassembled WGS sequence"/>
</dbReference>
<dbReference type="Pfam" id="PF21155">
    <property type="entry name" value="VpsT-like_REC"/>
    <property type="match status" value="1"/>
</dbReference>
<proteinExistence type="predicted"/>
<accession>A0A1E5CWP9</accession>
<organism evidence="5 6">
    <name type="scientific">Vibrio genomosp. F6 str. FF-238</name>
    <dbReference type="NCBI Taxonomy" id="1191298"/>
    <lineage>
        <taxon>Bacteria</taxon>
        <taxon>Pseudomonadati</taxon>
        <taxon>Pseudomonadota</taxon>
        <taxon>Gammaproteobacteria</taxon>
        <taxon>Vibrionales</taxon>
        <taxon>Vibrionaceae</taxon>
        <taxon>Vibrio</taxon>
    </lineage>
</organism>
<evidence type="ECO:0000313" key="6">
    <source>
        <dbReference type="Proteomes" id="UP000094165"/>
    </source>
</evidence>
<feature type="domain" description="HTH luxR-type" evidence="4">
    <location>
        <begin position="153"/>
        <end position="218"/>
    </location>
</feature>
<dbReference type="PROSITE" id="PS50043">
    <property type="entry name" value="HTH_LUXR_2"/>
    <property type="match status" value="1"/>
</dbReference>
<evidence type="ECO:0000256" key="1">
    <source>
        <dbReference type="ARBA" id="ARBA00023015"/>
    </source>
</evidence>
<dbReference type="InterPro" id="IPR000792">
    <property type="entry name" value="Tscrpt_reg_LuxR_C"/>
</dbReference>
<protein>
    <submittedName>
        <fullName evidence="5">Helix-turn-helix transcriptional regulator</fullName>
    </submittedName>
</protein>
<dbReference type="Gene3D" id="3.40.50.2300">
    <property type="match status" value="1"/>
</dbReference>
<dbReference type="EMBL" id="AJYW02000178">
    <property type="protein sequence ID" value="OEE74795.1"/>
    <property type="molecule type" value="Genomic_DNA"/>
</dbReference>
<evidence type="ECO:0000256" key="3">
    <source>
        <dbReference type="ARBA" id="ARBA00023163"/>
    </source>
</evidence>
<comment type="caution">
    <text evidence="5">The sequence shown here is derived from an EMBL/GenBank/DDBJ whole genome shotgun (WGS) entry which is preliminary data.</text>
</comment>
<dbReference type="FunFam" id="1.10.10.10:FF:000153">
    <property type="entry name" value="LuxR family transcriptional regulator"/>
    <property type="match status" value="1"/>
</dbReference>
<evidence type="ECO:0000313" key="5">
    <source>
        <dbReference type="EMBL" id="OEE74795.1"/>
    </source>
</evidence>
<dbReference type="InterPro" id="IPR049151">
    <property type="entry name" value="CsgD-like_REC"/>
</dbReference>
<dbReference type="CDD" id="cd06170">
    <property type="entry name" value="LuxR_C_like"/>
    <property type="match status" value="1"/>
</dbReference>
<dbReference type="SUPFAM" id="SSF46894">
    <property type="entry name" value="C-terminal effector domain of the bipartite response regulators"/>
    <property type="match status" value="1"/>
</dbReference>
<dbReference type="PANTHER" id="PTHR44688">
    <property type="entry name" value="DNA-BINDING TRANSCRIPTIONAL ACTIVATOR DEVR_DOSR"/>
    <property type="match status" value="1"/>
</dbReference>
<gene>
    <name evidence="5" type="ORF">A130_17565</name>
</gene>
<keyword evidence="3" id="KW-0804">Transcription</keyword>
<keyword evidence="1" id="KW-0805">Transcription regulation</keyword>
<sequence length="224" mass="26021">MEKHSKVKGSAFFIAENSLQSGLLKDSLEEKLNLAFRLVTISNLFDINHNEISEPDFMIIDVSSLSEQDIIHYFQVRNAKFPNCYEVLINCKDEIEYRELIKWKNLVGVFYTNDTLELLIQGITKVLDGEMWFSRKLAHEYIRFYRERECSNTSSSYSLLTNREQQIIKLLGNGASNSEIAESLFVSENTVKTHLHNVFKKINVKNRLQALIWVKENVGSEEFV</sequence>
<dbReference type="PROSITE" id="PS00622">
    <property type="entry name" value="HTH_LUXR_1"/>
    <property type="match status" value="1"/>
</dbReference>
<name>A0A1E5CWP9_9VIBR</name>
<evidence type="ECO:0000259" key="4">
    <source>
        <dbReference type="PROSITE" id="PS50043"/>
    </source>
</evidence>
<keyword evidence="2" id="KW-0238">DNA-binding</keyword>
<dbReference type="RefSeq" id="WP_017051644.1">
    <property type="nucleotide sequence ID" value="NZ_AJYW02000178.1"/>
</dbReference>
<dbReference type="GO" id="GO:0006355">
    <property type="term" value="P:regulation of DNA-templated transcription"/>
    <property type="evidence" value="ECO:0007669"/>
    <property type="project" value="InterPro"/>
</dbReference>
<keyword evidence="6" id="KW-1185">Reference proteome</keyword>
<evidence type="ECO:0000256" key="2">
    <source>
        <dbReference type="ARBA" id="ARBA00023125"/>
    </source>
</evidence>
<dbReference type="Pfam" id="PF00196">
    <property type="entry name" value="GerE"/>
    <property type="match status" value="1"/>
</dbReference>
<reference evidence="5 6" key="1">
    <citation type="journal article" date="2012" name="Science">
        <title>Ecological populations of bacteria act as socially cohesive units of antibiotic production and resistance.</title>
        <authorList>
            <person name="Cordero O.X."/>
            <person name="Wildschutte H."/>
            <person name="Kirkup B."/>
            <person name="Proehl S."/>
            <person name="Ngo L."/>
            <person name="Hussain F."/>
            <person name="Le Roux F."/>
            <person name="Mincer T."/>
            <person name="Polz M.F."/>
        </authorList>
    </citation>
    <scope>NUCLEOTIDE SEQUENCE [LARGE SCALE GENOMIC DNA]</scope>
    <source>
        <strain evidence="5 6">FF-238</strain>
    </source>
</reference>
<dbReference type="InterPro" id="IPR016032">
    <property type="entry name" value="Sig_transdc_resp-reg_C-effctor"/>
</dbReference>
<dbReference type="PANTHER" id="PTHR44688:SF16">
    <property type="entry name" value="DNA-BINDING TRANSCRIPTIONAL ACTIVATOR DEVR_DOSR"/>
    <property type="match status" value="1"/>
</dbReference>
<dbReference type="Gene3D" id="1.10.10.10">
    <property type="entry name" value="Winged helix-like DNA-binding domain superfamily/Winged helix DNA-binding domain"/>
    <property type="match status" value="1"/>
</dbReference>
<dbReference type="PRINTS" id="PR00038">
    <property type="entry name" value="HTHLUXR"/>
</dbReference>
<dbReference type="InterPro" id="IPR036388">
    <property type="entry name" value="WH-like_DNA-bd_sf"/>
</dbReference>
<dbReference type="SMART" id="SM00421">
    <property type="entry name" value="HTH_LUXR"/>
    <property type="match status" value="1"/>
</dbReference>
<dbReference type="GO" id="GO:0003677">
    <property type="term" value="F:DNA binding"/>
    <property type="evidence" value="ECO:0007669"/>
    <property type="project" value="UniProtKB-KW"/>
</dbReference>
<dbReference type="AlphaFoldDB" id="A0A1E5CWP9"/>